<dbReference type="PANTHER" id="PTHR43603">
    <property type="entry name" value="COBW DOMAIN-CONTAINING PROTEIN DDB_G0274527"/>
    <property type="match status" value="1"/>
</dbReference>
<dbReference type="Pfam" id="PF07683">
    <property type="entry name" value="CobW_C"/>
    <property type="match status" value="1"/>
</dbReference>
<evidence type="ECO:0000313" key="2">
    <source>
        <dbReference type="EMBL" id="TDZ87271.1"/>
    </source>
</evidence>
<dbReference type="EMBL" id="PECH01000001">
    <property type="protein sequence ID" value="TDZ87271.1"/>
    <property type="molecule type" value="Genomic_DNA"/>
</dbReference>
<reference evidence="2 3" key="1">
    <citation type="journal article" date="2019" name="Sci. Rep.">
        <title>Extended insight into the Mycobacterium chelonae-abscessus complex through whole genome sequencing of Mycobacterium salmoniphilum outbreak and Mycobacterium salmoniphilum-like strains.</title>
        <authorList>
            <person name="Behra P.R.K."/>
            <person name="Das S."/>
            <person name="Pettersson B.M.F."/>
            <person name="Shirreff L."/>
            <person name="DuCote T."/>
            <person name="Jacobsson K.G."/>
            <person name="Ennis D.G."/>
            <person name="Kirsebom L.A."/>
        </authorList>
    </citation>
    <scope>NUCLEOTIDE SEQUENCE [LARGE SCALE GENOMIC DNA]</scope>
    <source>
        <strain evidence="2 3">DE 4585</strain>
    </source>
</reference>
<dbReference type="InterPro" id="IPR011629">
    <property type="entry name" value="CobW-like_C"/>
</dbReference>
<dbReference type="Gene3D" id="3.40.50.300">
    <property type="entry name" value="P-loop containing nucleotide triphosphate hydrolases"/>
    <property type="match status" value="1"/>
</dbReference>
<dbReference type="AlphaFoldDB" id="A0A4R8S6G8"/>
<proteinExistence type="predicted"/>
<dbReference type="InterPro" id="IPR003495">
    <property type="entry name" value="CobW/HypB/UreG_nucleotide-bd"/>
</dbReference>
<accession>A0A4R8S6G8</accession>
<dbReference type="InterPro" id="IPR027417">
    <property type="entry name" value="P-loop_NTPase"/>
</dbReference>
<evidence type="ECO:0000313" key="3">
    <source>
        <dbReference type="Proteomes" id="UP000295117"/>
    </source>
</evidence>
<dbReference type="SUPFAM" id="SSF90002">
    <property type="entry name" value="Hypothetical protein YjiA, C-terminal domain"/>
    <property type="match status" value="1"/>
</dbReference>
<dbReference type="InterPro" id="IPR051927">
    <property type="entry name" value="Zn_Chap_cDPG_Synth"/>
</dbReference>
<dbReference type="NCBIfam" id="NF047431">
    <property type="entry name" value="hiber_recruit"/>
    <property type="match status" value="1"/>
</dbReference>
<comment type="caution">
    <text evidence="2">The sequence shown here is derived from an EMBL/GenBank/DDBJ whole genome shotgun (WGS) entry which is preliminary data.</text>
</comment>
<organism evidence="2 3">
    <name type="scientific">Mycobacteroides salmoniphilum</name>
    <dbReference type="NCBI Taxonomy" id="404941"/>
    <lineage>
        <taxon>Bacteria</taxon>
        <taxon>Bacillati</taxon>
        <taxon>Actinomycetota</taxon>
        <taxon>Actinomycetes</taxon>
        <taxon>Mycobacteriales</taxon>
        <taxon>Mycobacteriaceae</taxon>
        <taxon>Mycobacteroides</taxon>
    </lineage>
</organism>
<feature type="domain" description="CobW C-terminal" evidence="1">
    <location>
        <begin position="234"/>
        <end position="350"/>
    </location>
</feature>
<dbReference type="PANTHER" id="PTHR43603:SF1">
    <property type="entry name" value="ZINC-REGULATED GTPASE METALLOPROTEIN ACTIVATOR 1"/>
    <property type="match status" value="1"/>
</dbReference>
<dbReference type="SMART" id="SM00833">
    <property type="entry name" value="CobW_C"/>
    <property type="match status" value="1"/>
</dbReference>
<dbReference type="Pfam" id="PF02492">
    <property type="entry name" value="cobW"/>
    <property type="match status" value="1"/>
</dbReference>
<name>A0A4R8S6G8_9MYCO</name>
<sequence>MRTPVLLVSGQADTDAVVDVLARDPGTVVVTHRFDGHIVKRSVVSGGGVRAPQVTVLELAHGCVSCTVRDDLLVLLRKLHRREDVGRIVLHLEPWLEADPICWAIKTVPVRMGPGYIDGPAARDVEIAGVVSCVDTANWLEQALGDDELDDGRTVAQVVIGQAEFADVLVVRNPEPEVLSVLRRLAPRARITARIGRVEQALDHLDDDARCGRADDPHGALLAGQPSLAVDGRVALVEFNARRPFHPERLHAAIDLLLDGVIRTRGRLWLATQDQQAMWLESAGGGLRVSAAGKWLAAMDSAEARQTDLERRAFADLMWDYRFGDRHIAMTVLVCGAESAEVLDALRGALLTDDEMASPASWEEFSDPFGDWHEDPCEHVSELEDFLSYGEYNTEGNH</sequence>
<dbReference type="RefSeq" id="WP_134069435.1">
    <property type="nucleotide sequence ID" value="NZ_PECH01000001.1"/>
</dbReference>
<protein>
    <submittedName>
        <fullName evidence="2">Putative metal chaperone YciC</fullName>
    </submittedName>
</protein>
<evidence type="ECO:0000259" key="1">
    <source>
        <dbReference type="SMART" id="SM00833"/>
    </source>
</evidence>
<gene>
    <name evidence="2" type="primary">yciC_1</name>
    <name evidence="2" type="ORF">DE4585_00263</name>
</gene>
<dbReference type="Proteomes" id="UP000295117">
    <property type="component" value="Unassembled WGS sequence"/>
</dbReference>